<feature type="domain" description="Solute-binding protein family 5" evidence="2">
    <location>
        <begin position="76"/>
        <end position="423"/>
    </location>
</feature>
<dbReference type="STRING" id="1110509.Mhar_1746"/>
<evidence type="ECO:0000313" key="3">
    <source>
        <dbReference type="EMBL" id="AET65104.1"/>
    </source>
</evidence>
<dbReference type="Proteomes" id="UP000005877">
    <property type="component" value="Chromosome"/>
</dbReference>
<dbReference type="InterPro" id="IPR000914">
    <property type="entry name" value="SBP_5_dom"/>
</dbReference>
<dbReference type="PANTHER" id="PTHR30290">
    <property type="entry name" value="PERIPLASMIC BINDING COMPONENT OF ABC TRANSPORTER"/>
    <property type="match status" value="1"/>
</dbReference>
<proteinExistence type="predicted"/>
<dbReference type="CDD" id="cd08520">
    <property type="entry name" value="PBP2_NikA_DppA_OppA_like_21"/>
    <property type="match status" value="1"/>
</dbReference>
<dbReference type="Gene3D" id="3.10.105.10">
    <property type="entry name" value="Dipeptide-binding Protein, Domain 3"/>
    <property type="match status" value="1"/>
</dbReference>
<dbReference type="SUPFAM" id="SSF53850">
    <property type="entry name" value="Periplasmic binding protein-like II"/>
    <property type="match status" value="1"/>
</dbReference>
<name>G7WQW1_METH6</name>
<organism evidence="3 4">
    <name type="scientific">Methanothrix harundinacea (strain 6Ac)</name>
    <name type="common">Methanosaeta harundinacea</name>
    <dbReference type="NCBI Taxonomy" id="1110509"/>
    <lineage>
        <taxon>Archaea</taxon>
        <taxon>Methanobacteriati</taxon>
        <taxon>Methanobacteriota</taxon>
        <taxon>Stenosarchaea group</taxon>
        <taxon>Methanomicrobia</taxon>
        <taxon>Methanotrichales</taxon>
        <taxon>Methanotrichaceae</taxon>
        <taxon>Methanothrix</taxon>
    </lineage>
</organism>
<evidence type="ECO:0000259" key="2">
    <source>
        <dbReference type="Pfam" id="PF00496"/>
    </source>
</evidence>
<accession>G7WQW1</accession>
<gene>
    <name evidence="3" type="ordered locus">Mhar_1746</name>
</gene>
<dbReference type="PANTHER" id="PTHR30290:SF64">
    <property type="entry name" value="ABC TRANSPORTER PERIPLASMIC BINDING PROTEIN"/>
    <property type="match status" value="1"/>
</dbReference>
<dbReference type="InterPro" id="IPR030678">
    <property type="entry name" value="Peptide/Ni-bd"/>
</dbReference>
<dbReference type="AlphaFoldDB" id="G7WQW1"/>
<dbReference type="PIRSF" id="PIRSF002741">
    <property type="entry name" value="MppA"/>
    <property type="match status" value="1"/>
</dbReference>
<dbReference type="Gene3D" id="3.40.190.10">
    <property type="entry name" value="Periplasmic binding protein-like II"/>
    <property type="match status" value="1"/>
</dbReference>
<dbReference type="Gene3D" id="3.90.76.10">
    <property type="entry name" value="Dipeptide-binding Protein, Domain 1"/>
    <property type="match status" value="1"/>
</dbReference>
<keyword evidence="4" id="KW-1185">Reference proteome</keyword>
<sequence>MRDFIRLGVAAALMVLLFAWGAAASEDGGSVPVYTVADTTGDWGFPSPYAHYSRGPGYTRMSFLFDTLVWKDDAGYVPALAERWEMEGDDVYIFHLRDGVTWHDGEPFNADDVVFTVEYTKDHPYQWVDSAIIERAEALDDLTVKLTLSAPYAPFLDQVGGTLPILPEHIWSEVDDPVNYREQDALVGTGPYTLKVEDYKMAQGTYRYVAYDGYYLGSPKVEELLFVKISAPNAAAELLQGRVNMASIEPEMIGQLEGSFEILSVPAHWWNYKLMINHQKEPLSDKRFRQALAYAIDREKLVEIAGRGYGLAGSPGFIPSDNDWYNPEMDDYYPHDPAEAEELLADMGYDGRKIEVLIKGGDTTAERIGELIEADLLAVGINVDLRTMESKAVDSKVGEWDFDLAVSGHGGVIGDPNFLAGNTLDDDFNSARYRDNPELTALLEEQVKETDEDSRREMIDEAQVLYAEDVPALTLFYTESFVAHDGQVALYYTHNGMALGIPIALNKLSFVGV</sequence>
<protein>
    <submittedName>
        <fullName evidence="3">Extracellular solute-binding protein, family 5</fullName>
    </submittedName>
</protein>
<evidence type="ECO:0000256" key="1">
    <source>
        <dbReference type="ARBA" id="ARBA00022729"/>
    </source>
</evidence>
<dbReference type="GO" id="GO:0042597">
    <property type="term" value="C:periplasmic space"/>
    <property type="evidence" value="ECO:0007669"/>
    <property type="project" value="UniProtKB-ARBA"/>
</dbReference>
<dbReference type="GO" id="GO:0043190">
    <property type="term" value="C:ATP-binding cassette (ABC) transporter complex"/>
    <property type="evidence" value="ECO:0007669"/>
    <property type="project" value="InterPro"/>
</dbReference>
<dbReference type="EMBL" id="CP003117">
    <property type="protein sequence ID" value="AET65104.1"/>
    <property type="molecule type" value="Genomic_DNA"/>
</dbReference>
<dbReference type="GO" id="GO:1904680">
    <property type="term" value="F:peptide transmembrane transporter activity"/>
    <property type="evidence" value="ECO:0007669"/>
    <property type="project" value="TreeGrafter"/>
</dbReference>
<dbReference type="InterPro" id="IPR039424">
    <property type="entry name" value="SBP_5"/>
</dbReference>
<keyword evidence="1" id="KW-0732">Signal</keyword>
<evidence type="ECO:0000313" key="4">
    <source>
        <dbReference type="Proteomes" id="UP000005877"/>
    </source>
</evidence>
<reference evidence="3 4" key="1">
    <citation type="journal article" date="2012" name="PLoS ONE">
        <title>The genome characteristics and predicted function of methyl-group oxidation pathway in the obligate aceticlastic methanogens, Methanosaeta spp.</title>
        <authorList>
            <person name="Zhu J."/>
            <person name="Zheng H."/>
            <person name="Ai G."/>
            <person name="Zhang G."/>
            <person name="Liu D."/>
            <person name="Liu X."/>
            <person name="Dong X."/>
        </authorList>
    </citation>
    <scope>NUCLEOTIDE SEQUENCE [LARGE SCALE GENOMIC DNA]</scope>
    <source>
        <strain evidence="3 4">6Ac</strain>
    </source>
</reference>
<dbReference type="PATRIC" id="fig|1110509.7.peg.1940"/>
<dbReference type="HOGENOM" id="CLU_017028_8_4_2"/>
<dbReference type="GO" id="GO:0015833">
    <property type="term" value="P:peptide transport"/>
    <property type="evidence" value="ECO:0007669"/>
    <property type="project" value="TreeGrafter"/>
</dbReference>
<dbReference type="KEGG" id="mhi:Mhar_1746"/>
<dbReference type="Pfam" id="PF00496">
    <property type="entry name" value="SBP_bac_5"/>
    <property type="match status" value="1"/>
</dbReference>